<dbReference type="HOGENOM" id="CLU_052626_5_1_11"/>
<dbReference type="STRING" id="396014.BF93_09070"/>
<dbReference type="AlphaFoldDB" id="Z9JQ41"/>
<dbReference type="OrthoDB" id="3173471at2"/>
<dbReference type="RefSeq" id="WP_051487119.1">
    <property type="nucleotide sequence ID" value="NZ_BAAAOW010000013.1"/>
</dbReference>
<comment type="caution">
    <text evidence="1">The sequence shown here is derived from an EMBL/GenBank/DDBJ whole genome shotgun (WGS) entry which is preliminary data.</text>
</comment>
<name>Z9JQ41_9MICO</name>
<dbReference type="Gene3D" id="3.40.960.10">
    <property type="entry name" value="VSR Endonuclease"/>
    <property type="match status" value="1"/>
</dbReference>
<dbReference type="EMBL" id="JDYK01000023">
    <property type="protein sequence ID" value="EWS79877.1"/>
    <property type="molecule type" value="Genomic_DNA"/>
</dbReference>
<dbReference type="eggNOG" id="COG2852">
    <property type="taxonomic scope" value="Bacteria"/>
</dbReference>
<protein>
    <recommendedName>
        <fullName evidence="3">DUF559 domain-containing protein</fullName>
    </recommendedName>
</protein>
<dbReference type="PATRIC" id="fig|396014.3.peg.3312"/>
<evidence type="ECO:0000313" key="2">
    <source>
        <dbReference type="Proteomes" id="UP000023067"/>
    </source>
</evidence>
<reference evidence="1 2" key="1">
    <citation type="submission" date="2014-02" db="EMBL/GenBank/DDBJ databases">
        <title>Genome sequence of Brachybacterium phenoliresistens strain W13A50.</title>
        <authorList>
            <person name="Wang X."/>
        </authorList>
    </citation>
    <scope>NUCLEOTIDE SEQUENCE [LARGE SCALE GENOMIC DNA]</scope>
    <source>
        <strain evidence="1 2">W13A50</strain>
    </source>
</reference>
<gene>
    <name evidence="1" type="ORF">BF93_09070</name>
</gene>
<organism evidence="1 2">
    <name type="scientific">Brachybacterium phenoliresistens</name>
    <dbReference type="NCBI Taxonomy" id="396014"/>
    <lineage>
        <taxon>Bacteria</taxon>
        <taxon>Bacillati</taxon>
        <taxon>Actinomycetota</taxon>
        <taxon>Actinomycetes</taxon>
        <taxon>Micrococcales</taxon>
        <taxon>Dermabacteraceae</taxon>
        <taxon>Brachybacterium</taxon>
    </lineage>
</organism>
<accession>Z9JQ41</accession>
<sequence>MHLDLDRHGGELRSRQEWLDLGFHSRDLAGPDFTALLSGFHTPTDRPAPLTRIVRTVQTVVLPGSVASHATAAVLLGVPLPWRYERGVGLLRAGVGAPRRIGTAVPVPSLTPGASLRAGARLPVVHVRTSDGKAPRSLTGVRTHRMEKRPTLTIGGIEVSAPAELLCELAADLPWGDLVAAIDAIIGPLGARGGGGLPDIAGYVERRGSFRGAARLRRALGHAREMVRSPGESIMRLLVVGAGFPPPDANLPVIDPQTRQRRYLDLAWEAAMTALEYDGDGHRTTKQQWRRDEARRDELAALGWVLARSTGEDLAHPLRILLRLRRTLGERGLVVPSEHQIRLFVASLPKADLSLATAPRQPSA</sequence>
<keyword evidence="2" id="KW-1185">Reference proteome</keyword>
<evidence type="ECO:0000313" key="1">
    <source>
        <dbReference type="EMBL" id="EWS79877.1"/>
    </source>
</evidence>
<proteinExistence type="predicted"/>
<dbReference type="Proteomes" id="UP000023067">
    <property type="component" value="Unassembled WGS sequence"/>
</dbReference>
<evidence type="ECO:0008006" key="3">
    <source>
        <dbReference type="Google" id="ProtNLM"/>
    </source>
</evidence>